<feature type="domain" description="GST C-terminal" evidence="2">
    <location>
        <begin position="1"/>
        <end position="96"/>
    </location>
</feature>
<dbReference type="GO" id="GO:0006559">
    <property type="term" value="P:L-phenylalanine catabolic process"/>
    <property type="evidence" value="ECO:0007669"/>
    <property type="project" value="TreeGrafter"/>
</dbReference>
<comment type="caution">
    <text evidence="3">The sequence shown here is derived from an EMBL/GenBank/DDBJ whole genome shotgun (WGS) entry which is preliminary data.</text>
</comment>
<accession>A0AAX6G8J2</accession>
<proteinExistence type="inferred from homology"/>
<dbReference type="FunFam" id="1.20.1050.10:FF:000017">
    <property type="entry name" value="Maleylacetoacetate isomerase"/>
    <property type="match status" value="1"/>
</dbReference>
<evidence type="ECO:0000256" key="1">
    <source>
        <dbReference type="ARBA" id="ARBA00010007"/>
    </source>
</evidence>
<dbReference type="GO" id="GO:0016034">
    <property type="term" value="F:maleylacetoacetate isomerase activity"/>
    <property type="evidence" value="ECO:0007669"/>
    <property type="project" value="TreeGrafter"/>
</dbReference>
<dbReference type="CDD" id="cd03191">
    <property type="entry name" value="GST_C_Zeta"/>
    <property type="match status" value="1"/>
</dbReference>
<dbReference type="InterPro" id="IPR034330">
    <property type="entry name" value="GST_Zeta_C"/>
</dbReference>
<dbReference type="GO" id="GO:0004364">
    <property type="term" value="F:glutathione transferase activity"/>
    <property type="evidence" value="ECO:0007669"/>
    <property type="project" value="TreeGrafter"/>
</dbReference>
<dbReference type="AlphaFoldDB" id="A0AAX6G8J2"/>
<organism evidence="3 4">
    <name type="scientific">Iris pallida</name>
    <name type="common">Sweet iris</name>
    <dbReference type="NCBI Taxonomy" id="29817"/>
    <lineage>
        <taxon>Eukaryota</taxon>
        <taxon>Viridiplantae</taxon>
        <taxon>Streptophyta</taxon>
        <taxon>Embryophyta</taxon>
        <taxon>Tracheophyta</taxon>
        <taxon>Spermatophyta</taxon>
        <taxon>Magnoliopsida</taxon>
        <taxon>Liliopsida</taxon>
        <taxon>Asparagales</taxon>
        <taxon>Iridaceae</taxon>
        <taxon>Iridoideae</taxon>
        <taxon>Irideae</taxon>
        <taxon>Iris</taxon>
    </lineage>
</organism>
<gene>
    <name evidence="3" type="ORF">M6B38_377995</name>
</gene>
<reference evidence="3" key="2">
    <citation type="submission" date="2023-04" db="EMBL/GenBank/DDBJ databases">
        <authorList>
            <person name="Bruccoleri R.E."/>
            <person name="Oakeley E.J."/>
            <person name="Faust A.-M."/>
            <person name="Dessus-Babus S."/>
            <person name="Altorfer M."/>
            <person name="Burckhardt D."/>
            <person name="Oertli M."/>
            <person name="Naumann U."/>
            <person name="Petersen F."/>
            <person name="Wong J."/>
        </authorList>
    </citation>
    <scope>NUCLEOTIDE SEQUENCE</scope>
    <source>
        <strain evidence="3">GSM-AAB239-AS_SAM_17_03QT</strain>
        <tissue evidence="3">Leaf</tissue>
    </source>
</reference>
<reference evidence="3" key="1">
    <citation type="journal article" date="2023" name="GigaByte">
        <title>Genome assembly of the bearded iris, Iris pallida Lam.</title>
        <authorList>
            <person name="Bruccoleri R.E."/>
            <person name="Oakeley E.J."/>
            <person name="Faust A.M.E."/>
            <person name="Altorfer M."/>
            <person name="Dessus-Babus S."/>
            <person name="Burckhardt D."/>
            <person name="Oertli M."/>
            <person name="Naumann U."/>
            <person name="Petersen F."/>
            <person name="Wong J."/>
        </authorList>
    </citation>
    <scope>NUCLEOTIDE SEQUENCE</scope>
    <source>
        <strain evidence="3">GSM-AAB239-AS_SAM_17_03QT</strain>
    </source>
</reference>
<dbReference type="PANTHER" id="PTHR42673:SF4">
    <property type="entry name" value="MALEYLACETOACETATE ISOMERASE"/>
    <property type="match status" value="1"/>
</dbReference>
<comment type="similarity">
    <text evidence="1">Belongs to the GST superfamily. Zeta family.</text>
</comment>
<dbReference type="InterPro" id="IPR036282">
    <property type="entry name" value="Glutathione-S-Trfase_C_sf"/>
</dbReference>
<evidence type="ECO:0000313" key="4">
    <source>
        <dbReference type="Proteomes" id="UP001140949"/>
    </source>
</evidence>
<dbReference type="GO" id="GO:0006749">
    <property type="term" value="P:glutathione metabolic process"/>
    <property type="evidence" value="ECO:0007669"/>
    <property type="project" value="TreeGrafter"/>
</dbReference>
<evidence type="ECO:0000259" key="2">
    <source>
        <dbReference type="PROSITE" id="PS50405"/>
    </source>
</evidence>
<dbReference type="PROSITE" id="PS50405">
    <property type="entry name" value="GST_CTER"/>
    <property type="match status" value="1"/>
</dbReference>
<sequence length="98" mass="10740">MGDKFSRDEKIAWSQHHIARGFTALEKLLKGSAGKYATGDEPLLADVFLAPQIFAAINRFQMDMSAYPTLARINEAYDELPAFQAALPARQPDAPSSA</sequence>
<dbReference type="InterPro" id="IPR010987">
    <property type="entry name" value="Glutathione-S-Trfase_C-like"/>
</dbReference>
<protein>
    <submittedName>
        <fullName evidence="3">Glutathione S-transferase zeta class-like isoform X1</fullName>
    </submittedName>
</protein>
<dbReference type="Gene3D" id="1.20.1050.10">
    <property type="match status" value="1"/>
</dbReference>
<dbReference type="EMBL" id="JANAVB010021796">
    <property type="protein sequence ID" value="KAJ6824990.1"/>
    <property type="molecule type" value="Genomic_DNA"/>
</dbReference>
<evidence type="ECO:0000313" key="3">
    <source>
        <dbReference type="EMBL" id="KAJ6824990.1"/>
    </source>
</evidence>
<name>A0AAX6G8J2_IRIPA</name>
<dbReference type="Pfam" id="PF13410">
    <property type="entry name" value="GST_C_2"/>
    <property type="match status" value="1"/>
</dbReference>
<dbReference type="SUPFAM" id="SSF47616">
    <property type="entry name" value="GST C-terminal domain-like"/>
    <property type="match status" value="1"/>
</dbReference>
<dbReference type="PANTHER" id="PTHR42673">
    <property type="entry name" value="MALEYLACETOACETATE ISOMERASE"/>
    <property type="match status" value="1"/>
</dbReference>
<dbReference type="Proteomes" id="UP001140949">
    <property type="component" value="Unassembled WGS sequence"/>
</dbReference>
<keyword evidence="4" id="KW-1185">Reference proteome</keyword>